<dbReference type="AlphaFoldDB" id="A0A8J3DA23"/>
<evidence type="ECO:0000256" key="1">
    <source>
        <dbReference type="ARBA" id="ARBA00022729"/>
    </source>
</evidence>
<evidence type="ECO:0000313" key="4">
    <source>
        <dbReference type="EMBL" id="GHB74885.1"/>
    </source>
</evidence>
<evidence type="ECO:0000313" key="5">
    <source>
        <dbReference type="Proteomes" id="UP000598271"/>
    </source>
</evidence>
<dbReference type="SUPFAM" id="SSF49785">
    <property type="entry name" value="Galactose-binding domain-like"/>
    <property type="match status" value="1"/>
</dbReference>
<dbReference type="PANTHER" id="PTHR43817:SF1">
    <property type="entry name" value="HYDROLASE, FAMILY 43, PUTATIVE (AFU_ORTHOLOGUE AFUA_3G01660)-RELATED"/>
    <property type="match status" value="1"/>
</dbReference>
<feature type="domain" description="Beta-mannosidase-like galactose-binding" evidence="3">
    <location>
        <begin position="87"/>
        <end position="168"/>
    </location>
</feature>
<dbReference type="InterPro" id="IPR008979">
    <property type="entry name" value="Galactose-bd-like_sf"/>
</dbReference>
<keyword evidence="1" id="KW-0732">Signal</keyword>
<evidence type="ECO:0000256" key="2">
    <source>
        <dbReference type="ARBA" id="ARBA00022801"/>
    </source>
</evidence>
<dbReference type="Pfam" id="PF22666">
    <property type="entry name" value="Glyco_hydro_2_N2"/>
    <property type="match status" value="1"/>
</dbReference>
<keyword evidence="5" id="KW-1185">Reference proteome</keyword>
<gene>
    <name evidence="4" type="ORF">GCM10007390_30710</name>
</gene>
<name>A0A8J3DA23_9BACT</name>
<protein>
    <recommendedName>
        <fullName evidence="3">Beta-mannosidase-like galactose-binding domain-containing protein</fullName>
    </recommendedName>
</protein>
<dbReference type="EMBL" id="BMXF01000003">
    <property type="protein sequence ID" value="GHB74885.1"/>
    <property type="molecule type" value="Genomic_DNA"/>
</dbReference>
<evidence type="ECO:0000259" key="3">
    <source>
        <dbReference type="Pfam" id="PF22666"/>
    </source>
</evidence>
<dbReference type="Proteomes" id="UP000598271">
    <property type="component" value="Unassembled WGS sequence"/>
</dbReference>
<accession>A0A8J3DA23</accession>
<sequence>MVGATGHIPAIHYTTEGFYSTDAQAIEVKSGTGTLKSSPPTGTITLSGDWDLTFPPKWGAPEKVTIPKLISWTESADKGIWYFSGIASYQKSFEYTKAASGNRIYLDLGELAEVAEVWVNDAPLGITWTKPHRFDITKHLRGGGNRLRIEVANTWSNRLTGDALTGEKFTNTNIVKANKNLTPWGEVPLKNSGLLGPVTISTVKPTKP</sequence>
<comment type="caution">
    <text evidence="4">The sequence shown here is derived from an EMBL/GenBank/DDBJ whole genome shotgun (WGS) entry which is preliminary data.</text>
</comment>
<proteinExistence type="predicted"/>
<organism evidence="4 5">
    <name type="scientific">Persicitalea jodogahamensis</name>
    <dbReference type="NCBI Taxonomy" id="402147"/>
    <lineage>
        <taxon>Bacteria</taxon>
        <taxon>Pseudomonadati</taxon>
        <taxon>Bacteroidota</taxon>
        <taxon>Cytophagia</taxon>
        <taxon>Cytophagales</taxon>
        <taxon>Spirosomataceae</taxon>
        <taxon>Persicitalea</taxon>
    </lineage>
</organism>
<dbReference type="Gene3D" id="2.60.120.260">
    <property type="entry name" value="Galactose-binding domain-like"/>
    <property type="match status" value="1"/>
</dbReference>
<dbReference type="NCBIfam" id="NF045579">
    <property type="entry name" value="rhamnoside_JR"/>
    <property type="match status" value="1"/>
</dbReference>
<dbReference type="PANTHER" id="PTHR43817">
    <property type="entry name" value="GLYCOSYL HYDROLASE"/>
    <property type="match status" value="1"/>
</dbReference>
<reference evidence="4 5" key="1">
    <citation type="journal article" date="2014" name="Int. J. Syst. Evol. Microbiol.">
        <title>Complete genome sequence of Corynebacterium casei LMG S-19264T (=DSM 44701T), isolated from a smear-ripened cheese.</title>
        <authorList>
            <consortium name="US DOE Joint Genome Institute (JGI-PGF)"/>
            <person name="Walter F."/>
            <person name="Albersmeier A."/>
            <person name="Kalinowski J."/>
            <person name="Ruckert C."/>
        </authorList>
    </citation>
    <scope>NUCLEOTIDE SEQUENCE [LARGE SCALE GENOMIC DNA]</scope>
    <source>
        <strain evidence="4 5">KCTC 12866</strain>
    </source>
</reference>
<dbReference type="InterPro" id="IPR054593">
    <property type="entry name" value="Beta-mannosidase-like_N2"/>
</dbReference>
<keyword evidence="2" id="KW-0378">Hydrolase</keyword>
<dbReference type="RefSeq" id="WP_189565421.1">
    <property type="nucleotide sequence ID" value="NZ_BMXF01000003.1"/>
</dbReference>
<dbReference type="GO" id="GO:0004553">
    <property type="term" value="F:hydrolase activity, hydrolyzing O-glycosyl compounds"/>
    <property type="evidence" value="ECO:0007669"/>
    <property type="project" value="UniProtKB-ARBA"/>
</dbReference>